<name>A0ABN9UUT6_9DINO</name>
<sequence length="138" mass="15400">MTQIVREVHVPQAQMVENVVEVPEVHTEEVSKHVPSDIVVQEVIREVPTAATVKVQSQRSLSFLYTTALWSTATPTCSRSHRRARRAAGSAKHRRDGDGLRVNSVSIRGSGLTRVCVRGWVRRLPHAARFPTVAWQVS</sequence>
<organism evidence="1 2">
    <name type="scientific">Prorocentrum cordatum</name>
    <dbReference type="NCBI Taxonomy" id="2364126"/>
    <lineage>
        <taxon>Eukaryota</taxon>
        <taxon>Sar</taxon>
        <taxon>Alveolata</taxon>
        <taxon>Dinophyceae</taxon>
        <taxon>Prorocentrales</taxon>
        <taxon>Prorocentraceae</taxon>
        <taxon>Prorocentrum</taxon>
    </lineage>
</organism>
<comment type="caution">
    <text evidence="1">The sequence shown here is derived from an EMBL/GenBank/DDBJ whole genome shotgun (WGS) entry which is preliminary data.</text>
</comment>
<evidence type="ECO:0000313" key="2">
    <source>
        <dbReference type="Proteomes" id="UP001189429"/>
    </source>
</evidence>
<protein>
    <submittedName>
        <fullName evidence="1">Uncharacterized protein</fullName>
    </submittedName>
</protein>
<dbReference type="EMBL" id="CAUYUJ010016306">
    <property type="protein sequence ID" value="CAK0863854.1"/>
    <property type="molecule type" value="Genomic_DNA"/>
</dbReference>
<evidence type="ECO:0000313" key="1">
    <source>
        <dbReference type="EMBL" id="CAK0863854.1"/>
    </source>
</evidence>
<gene>
    <name evidence="1" type="ORF">PCOR1329_LOCUS51892</name>
</gene>
<reference evidence="1" key="1">
    <citation type="submission" date="2023-10" db="EMBL/GenBank/DDBJ databases">
        <authorList>
            <person name="Chen Y."/>
            <person name="Shah S."/>
            <person name="Dougan E. K."/>
            <person name="Thang M."/>
            <person name="Chan C."/>
        </authorList>
    </citation>
    <scope>NUCLEOTIDE SEQUENCE [LARGE SCALE GENOMIC DNA]</scope>
</reference>
<dbReference type="Proteomes" id="UP001189429">
    <property type="component" value="Unassembled WGS sequence"/>
</dbReference>
<accession>A0ABN9UUT6</accession>
<proteinExistence type="predicted"/>
<keyword evidence="2" id="KW-1185">Reference proteome</keyword>